<feature type="region of interest" description="Disordered" evidence="3">
    <location>
        <begin position="316"/>
        <end position="341"/>
    </location>
</feature>
<dbReference type="Gene3D" id="2.30.30.40">
    <property type="entry name" value="SH3 Domains"/>
    <property type="match status" value="1"/>
</dbReference>
<feature type="domain" description="SH3" evidence="4">
    <location>
        <begin position="488"/>
        <end position="548"/>
    </location>
</feature>
<organism evidence="6">
    <name type="scientific">Perkinsus marinus (strain ATCC 50983 / TXsc)</name>
    <dbReference type="NCBI Taxonomy" id="423536"/>
    <lineage>
        <taxon>Eukaryota</taxon>
        <taxon>Sar</taxon>
        <taxon>Alveolata</taxon>
        <taxon>Perkinsozoa</taxon>
        <taxon>Perkinsea</taxon>
        <taxon>Perkinsida</taxon>
        <taxon>Perkinsidae</taxon>
        <taxon>Perkinsus</taxon>
    </lineage>
</organism>
<dbReference type="Proteomes" id="UP000007800">
    <property type="component" value="Unassembled WGS sequence"/>
</dbReference>
<dbReference type="CDD" id="cd11856">
    <property type="entry name" value="SH3_p47phox_like"/>
    <property type="match status" value="1"/>
</dbReference>
<dbReference type="RefSeq" id="XP_002784415.1">
    <property type="nucleotide sequence ID" value="XM_002784369.1"/>
</dbReference>
<reference evidence="5 6" key="1">
    <citation type="submission" date="2008-07" db="EMBL/GenBank/DDBJ databases">
        <authorList>
            <person name="El-Sayed N."/>
            <person name="Caler E."/>
            <person name="Inman J."/>
            <person name="Amedeo P."/>
            <person name="Hass B."/>
            <person name="Wortman J."/>
        </authorList>
    </citation>
    <scope>NUCLEOTIDE SEQUENCE [LARGE SCALE GENOMIC DNA]</scope>
    <source>
        <strain evidence="6">ATCC 50983 / TXsc</strain>
    </source>
</reference>
<dbReference type="Pfam" id="PF23162">
    <property type="entry name" value="AEP_C962R"/>
    <property type="match status" value="1"/>
</dbReference>
<dbReference type="SUPFAM" id="SSF50044">
    <property type="entry name" value="SH3-domain"/>
    <property type="match status" value="1"/>
</dbReference>
<sequence length="553" mass="62488">MPSPISALDYVKLQLRSNLKEDSAEEILANVDEEVLEQISSFLREAEIAEDKHATHCNYGSVAAWYSSTNKFRFQHTQLEQLYNYIPVLYRWGIPMFLTERQDENFNLVMDIDVKMGADQKWEHCVRAEQCIVDKDDGTRFFEFILKNLSPVFPSKAHIDAALFSASGYSRDSGSFKVSLHLVFPAIIVDRKKAPKIRTHVVQMLWSASLEDSPSYDPFVAALSRDLLKLSAENRFRNVIDETSINNRFGNRLCYCDKASRPPLVKPEGRPLKPLGILRYSRDKQKLTWLDKKLSDSKWVRISSCRSMDGTLRKLTRWDPPNTMASRVTRTGPGGSCVDVNPQNQDAFRSRRSQLRGDTTVAGGDSAGKMKECAYFECIEPVTAEQFKAWLTGFGTGKWDEHIETRSISWRPSGNKGFIQYYPETRKVDVMAVDDSWMGILTELLTDPSSKLKVRRMEPGDAEMTQAAGASNGATLVGEADGAVEDEDMLEIKEVLEDYTKASEDEVALKAGELVRVVEVDQSGWTRVRKENGSVGWVSAEFLADPDPNRKEE</sequence>
<dbReference type="InterPro" id="IPR001452">
    <property type="entry name" value="SH3_domain"/>
</dbReference>
<evidence type="ECO:0000256" key="3">
    <source>
        <dbReference type="SAM" id="MobiDB-lite"/>
    </source>
</evidence>
<evidence type="ECO:0000313" key="5">
    <source>
        <dbReference type="EMBL" id="EER16211.1"/>
    </source>
</evidence>
<evidence type="ECO:0000256" key="1">
    <source>
        <dbReference type="ARBA" id="ARBA00022443"/>
    </source>
</evidence>
<dbReference type="PROSITE" id="PS50002">
    <property type="entry name" value="SH3"/>
    <property type="match status" value="1"/>
</dbReference>
<protein>
    <recommendedName>
        <fullName evidence="4">SH3 domain-containing protein</fullName>
    </recommendedName>
</protein>
<gene>
    <name evidence="5" type="ORF">Pmar_PMAR003674</name>
</gene>
<dbReference type="EMBL" id="GG673069">
    <property type="protein sequence ID" value="EER16211.1"/>
    <property type="molecule type" value="Genomic_DNA"/>
</dbReference>
<dbReference type="AlphaFoldDB" id="C5KHZ9"/>
<proteinExistence type="predicted"/>
<name>C5KHZ9_PERM5</name>
<accession>C5KHZ9</accession>
<dbReference type="SMART" id="SM00326">
    <property type="entry name" value="SH3"/>
    <property type="match status" value="1"/>
</dbReference>
<evidence type="ECO:0000259" key="4">
    <source>
        <dbReference type="PROSITE" id="PS50002"/>
    </source>
</evidence>
<dbReference type="InterPro" id="IPR036028">
    <property type="entry name" value="SH3-like_dom_sf"/>
</dbReference>
<dbReference type="OrthoDB" id="10255964at2759"/>
<dbReference type="InterPro" id="IPR056443">
    <property type="entry name" value="AEP_C962R"/>
</dbReference>
<dbReference type="GeneID" id="9061349"/>
<dbReference type="Pfam" id="PF00018">
    <property type="entry name" value="SH3_1"/>
    <property type="match status" value="1"/>
</dbReference>
<evidence type="ECO:0000313" key="6">
    <source>
        <dbReference type="Proteomes" id="UP000007800"/>
    </source>
</evidence>
<keyword evidence="6" id="KW-1185">Reference proteome</keyword>
<dbReference type="InParanoid" id="C5KHZ9"/>
<keyword evidence="1 2" id="KW-0728">SH3 domain</keyword>
<evidence type="ECO:0000256" key="2">
    <source>
        <dbReference type="PROSITE-ProRule" id="PRU00192"/>
    </source>
</evidence>